<keyword evidence="4" id="KW-1185">Reference proteome</keyword>
<feature type="compositionally biased region" description="Low complexity" evidence="1">
    <location>
        <begin position="73"/>
        <end position="87"/>
    </location>
</feature>
<organism evidence="3 4">
    <name type="scientific">Tanacetum coccineum</name>
    <dbReference type="NCBI Taxonomy" id="301880"/>
    <lineage>
        <taxon>Eukaryota</taxon>
        <taxon>Viridiplantae</taxon>
        <taxon>Streptophyta</taxon>
        <taxon>Embryophyta</taxon>
        <taxon>Tracheophyta</taxon>
        <taxon>Spermatophyta</taxon>
        <taxon>Magnoliopsida</taxon>
        <taxon>eudicotyledons</taxon>
        <taxon>Gunneridae</taxon>
        <taxon>Pentapetalae</taxon>
        <taxon>asterids</taxon>
        <taxon>campanulids</taxon>
        <taxon>Asterales</taxon>
        <taxon>Asteraceae</taxon>
        <taxon>Asteroideae</taxon>
        <taxon>Anthemideae</taxon>
        <taxon>Anthemidinae</taxon>
        <taxon>Tanacetum</taxon>
    </lineage>
</organism>
<evidence type="ECO:0000313" key="4">
    <source>
        <dbReference type="Proteomes" id="UP001151760"/>
    </source>
</evidence>
<proteinExistence type="predicted"/>
<accession>A0ABQ5G9A4</accession>
<evidence type="ECO:0000256" key="1">
    <source>
        <dbReference type="SAM" id="MobiDB-lite"/>
    </source>
</evidence>
<evidence type="ECO:0000259" key="2">
    <source>
        <dbReference type="Pfam" id="PF07727"/>
    </source>
</evidence>
<gene>
    <name evidence="3" type="ORF">Tco_1031139</name>
</gene>
<name>A0ABQ5G9A4_9ASTR</name>
<dbReference type="Pfam" id="PF07727">
    <property type="entry name" value="RVT_2"/>
    <property type="match status" value="1"/>
</dbReference>
<evidence type="ECO:0000313" key="3">
    <source>
        <dbReference type="EMBL" id="GJT71853.1"/>
    </source>
</evidence>
<protein>
    <submittedName>
        <fullName evidence="3">Retrovirus-related pol polyprotein from transposon TNT 1-94</fullName>
    </submittedName>
</protein>
<dbReference type="EMBL" id="BQNB010018203">
    <property type="protein sequence ID" value="GJT71853.1"/>
    <property type="molecule type" value="Genomic_DNA"/>
</dbReference>
<dbReference type="Proteomes" id="UP001151760">
    <property type="component" value="Unassembled WGS sequence"/>
</dbReference>
<feature type="compositionally biased region" description="Polar residues" evidence="1">
    <location>
        <begin position="58"/>
        <end position="70"/>
    </location>
</feature>
<comment type="caution">
    <text evidence="3">The sequence shown here is derived from an EMBL/GenBank/DDBJ whole genome shotgun (WGS) entry which is preliminary data.</text>
</comment>
<reference evidence="3" key="1">
    <citation type="journal article" date="2022" name="Int. J. Mol. Sci.">
        <title>Draft Genome of Tanacetum Coccineum: Genomic Comparison of Closely Related Tanacetum-Family Plants.</title>
        <authorList>
            <person name="Yamashiro T."/>
            <person name="Shiraishi A."/>
            <person name="Nakayama K."/>
            <person name="Satake H."/>
        </authorList>
    </citation>
    <scope>NUCLEOTIDE SEQUENCE</scope>
</reference>
<dbReference type="InterPro" id="IPR013103">
    <property type="entry name" value="RVT_2"/>
</dbReference>
<feature type="region of interest" description="Disordered" evidence="1">
    <location>
        <begin position="55"/>
        <end position="87"/>
    </location>
</feature>
<feature type="domain" description="Reverse transcriptase Ty1/copia-type" evidence="2">
    <location>
        <begin position="118"/>
        <end position="187"/>
    </location>
</feature>
<sequence>MTPRTISLGLAQNLSPSTSYVSPTKKYWDMLFQPMFDEYFQPPSVVSRAPATVAHIPNDTTGTPSSTSIDQDAPSANPSSEESSSRNVIVSDLHLANQPFEHLSQWTKNQPLDNVKLDKFGVVLKNKARLVAKGFFQEEGIDFEEYFAPVAQIEAIRIFVANTAHKNMTVYQMDVKTAFLNGTLREEAPRACLRGIFINQSKYALEILKKYGMESSNPVNIPMVERIKLDEGLQRIPVDPTHYRAYADADYVGCQYTRRSTSGSAQFLGDKLYSFFNAFIATTDAPKFYMQQFWHIVAYTLETKSYTFTLDDQSFEVNADLFHEALQITSKDFDLPFVQPPLENGIISFIKKLGYPKDLEQVSKMIDYRKISSKKKELLPFSRFRKLIIKHILSKNNNVSKGHHSNQHVIKLDAVLGYLKFANKGAKDLIYGMAIPLEMMNDEIKLLQYYPPEILAMSKGIHHPRYREPPALIPIVKPRSIPSRFNNMMKHAAEELKITINVMNKHVIKLDEVLGYLKFANKGAKDLIYGMAIPLEMMNDKIKASTDYLDYLAKSKGETPVKGRGKGLLTKKGVTVAVEKVETVQVPKKKRIETGIRQKCIELIFKYFLLDKIIT</sequence>
<reference evidence="3" key="2">
    <citation type="submission" date="2022-01" db="EMBL/GenBank/DDBJ databases">
        <authorList>
            <person name="Yamashiro T."/>
            <person name="Shiraishi A."/>
            <person name="Satake H."/>
            <person name="Nakayama K."/>
        </authorList>
    </citation>
    <scope>NUCLEOTIDE SEQUENCE</scope>
</reference>